<dbReference type="Pfam" id="PF04234">
    <property type="entry name" value="CopC"/>
    <property type="match status" value="1"/>
</dbReference>
<feature type="transmembrane region" description="Helical" evidence="6">
    <location>
        <begin position="176"/>
        <end position="194"/>
    </location>
</feature>
<evidence type="ECO:0000256" key="4">
    <source>
        <dbReference type="ARBA" id="ARBA00023008"/>
    </source>
</evidence>
<keyword evidence="10" id="KW-1185">Reference proteome</keyword>
<name>A0A9X5FAE9_9MICO</name>
<keyword evidence="6" id="KW-1133">Transmembrane helix</keyword>
<proteinExistence type="predicted"/>
<accession>A0A9X5FAE9</accession>
<evidence type="ECO:0000259" key="8">
    <source>
        <dbReference type="Pfam" id="PF04234"/>
    </source>
</evidence>
<evidence type="ECO:0000313" key="9">
    <source>
        <dbReference type="EMBL" id="NKX92500.1"/>
    </source>
</evidence>
<dbReference type="GO" id="GO:0042597">
    <property type="term" value="C:periplasmic space"/>
    <property type="evidence" value="ECO:0007669"/>
    <property type="project" value="InterPro"/>
</dbReference>
<feature type="domain" description="CopC" evidence="8">
    <location>
        <begin position="38"/>
        <end position="123"/>
    </location>
</feature>
<dbReference type="PANTHER" id="PTHR34820:SF4">
    <property type="entry name" value="INNER MEMBRANE PROTEIN YEBZ"/>
    <property type="match status" value="1"/>
</dbReference>
<keyword evidence="6" id="KW-0472">Membrane</keyword>
<evidence type="ECO:0000256" key="2">
    <source>
        <dbReference type="ARBA" id="ARBA00022723"/>
    </source>
</evidence>
<evidence type="ECO:0000256" key="3">
    <source>
        <dbReference type="ARBA" id="ARBA00022729"/>
    </source>
</evidence>
<dbReference type="RefSeq" id="WP_168446528.1">
    <property type="nucleotide sequence ID" value="NZ_JAAXOW010000001.1"/>
</dbReference>
<comment type="caution">
    <text evidence="9">The sequence shown here is derived from an EMBL/GenBank/DDBJ whole genome shotgun (WGS) entry which is preliminary data.</text>
</comment>
<feature type="signal peptide" evidence="7">
    <location>
        <begin position="1"/>
        <end position="25"/>
    </location>
</feature>
<dbReference type="AlphaFoldDB" id="A0A9X5FAE9"/>
<comment type="subcellular location">
    <subcellularLocation>
        <location evidence="1">Cell envelope</location>
    </subcellularLocation>
</comment>
<dbReference type="Proteomes" id="UP000774283">
    <property type="component" value="Unassembled WGS sequence"/>
</dbReference>
<keyword evidence="2" id="KW-0479">Metal-binding</keyword>
<keyword evidence="3 7" id="KW-0732">Signal</keyword>
<feature type="chain" id="PRO_5040908882" evidence="7">
    <location>
        <begin position="26"/>
        <end position="203"/>
    </location>
</feature>
<dbReference type="InterPro" id="IPR014755">
    <property type="entry name" value="Cu-Rt/internalin_Ig-like"/>
</dbReference>
<organism evidence="9 10">
    <name type="scientific">Sanguibacter hominis ATCC BAA-789</name>
    <dbReference type="NCBI Taxonomy" id="1312740"/>
    <lineage>
        <taxon>Bacteria</taxon>
        <taxon>Bacillati</taxon>
        <taxon>Actinomycetota</taxon>
        <taxon>Actinomycetes</taxon>
        <taxon>Micrococcales</taxon>
        <taxon>Sanguibacteraceae</taxon>
        <taxon>Sanguibacter</taxon>
    </lineage>
</organism>
<evidence type="ECO:0000256" key="5">
    <source>
        <dbReference type="SAM" id="MobiDB-lite"/>
    </source>
</evidence>
<dbReference type="GO" id="GO:0030313">
    <property type="term" value="C:cell envelope"/>
    <property type="evidence" value="ECO:0007669"/>
    <property type="project" value="UniProtKB-SubCell"/>
</dbReference>
<dbReference type="GO" id="GO:0005886">
    <property type="term" value="C:plasma membrane"/>
    <property type="evidence" value="ECO:0007669"/>
    <property type="project" value="TreeGrafter"/>
</dbReference>
<gene>
    <name evidence="9" type="ORF">HF995_04295</name>
</gene>
<dbReference type="Gene3D" id="2.60.40.1220">
    <property type="match status" value="1"/>
</dbReference>
<feature type="region of interest" description="Disordered" evidence="5">
    <location>
        <begin position="130"/>
        <end position="172"/>
    </location>
</feature>
<evidence type="ECO:0000256" key="7">
    <source>
        <dbReference type="SAM" id="SignalP"/>
    </source>
</evidence>
<dbReference type="InterPro" id="IPR007348">
    <property type="entry name" value="CopC_dom"/>
</dbReference>
<sequence length="203" mass="20642">MRPFVTALRRASVPTLLIAAGIALAPAAAAHNPPPVPTPADGATVTEAPDEVVLTFTDVVLEVGATVAVTAPDGTDVTDGEAVVDDTVVTQALTAERPAGEYRVDWRVTSADGHPVDGTFTFTASDAVAPAPATPEATPSEEPSTPPATEAPVAPSPTPTVTDDGDITTPTEPGRTIALVVAAAAALVFIPLLVRRLRETREG</sequence>
<keyword evidence="4" id="KW-0186">Copper</keyword>
<dbReference type="PANTHER" id="PTHR34820">
    <property type="entry name" value="INNER MEMBRANE PROTEIN YEBZ"/>
    <property type="match status" value="1"/>
</dbReference>
<dbReference type="SUPFAM" id="SSF81296">
    <property type="entry name" value="E set domains"/>
    <property type="match status" value="1"/>
</dbReference>
<evidence type="ECO:0000313" key="10">
    <source>
        <dbReference type="Proteomes" id="UP000774283"/>
    </source>
</evidence>
<evidence type="ECO:0000256" key="1">
    <source>
        <dbReference type="ARBA" id="ARBA00004196"/>
    </source>
</evidence>
<dbReference type="GO" id="GO:0046688">
    <property type="term" value="P:response to copper ion"/>
    <property type="evidence" value="ECO:0007669"/>
    <property type="project" value="InterPro"/>
</dbReference>
<reference evidence="9 10" key="1">
    <citation type="submission" date="2020-04" db="EMBL/GenBank/DDBJ databases">
        <title>MicrobeNet Type strains.</title>
        <authorList>
            <person name="Nicholson A.C."/>
        </authorList>
    </citation>
    <scope>NUCLEOTIDE SEQUENCE [LARGE SCALE GENOMIC DNA]</scope>
    <source>
        <strain evidence="9 10">ATCC BAA-789</strain>
    </source>
</reference>
<protein>
    <submittedName>
        <fullName evidence="9">Copper resistance protein CopC</fullName>
    </submittedName>
</protein>
<dbReference type="EMBL" id="JAAXOW010000001">
    <property type="protein sequence ID" value="NKX92500.1"/>
    <property type="molecule type" value="Genomic_DNA"/>
</dbReference>
<dbReference type="GO" id="GO:0005507">
    <property type="term" value="F:copper ion binding"/>
    <property type="evidence" value="ECO:0007669"/>
    <property type="project" value="InterPro"/>
</dbReference>
<feature type="compositionally biased region" description="Low complexity" evidence="5">
    <location>
        <begin position="130"/>
        <end position="153"/>
    </location>
</feature>
<dbReference type="InterPro" id="IPR032694">
    <property type="entry name" value="CopC/D"/>
</dbReference>
<evidence type="ECO:0000256" key="6">
    <source>
        <dbReference type="SAM" id="Phobius"/>
    </source>
</evidence>
<keyword evidence="6" id="KW-0812">Transmembrane</keyword>
<dbReference type="GO" id="GO:0006825">
    <property type="term" value="P:copper ion transport"/>
    <property type="evidence" value="ECO:0007669"/>
    <property type="project" value="InterPro"/>
</dbReference>
<dbReference type="InterPro" id="IPR014756">
    <property type="entry name" value="Ig_E-set"/>
</dbReference>